<feature type="repeat" description="TPR" evidence="3">
    <location>
        <begin position="85"/>
        <end position="118"/>
    </location>
</feature>
<dbReference type="InterPro" id="IPR019734">
    <property type="entry name" value="TPR_rpt"/>
</dbReference>
<keyword evidence="6" id="KW-1185">Reference proteome</keyword>
<keyword evidence="1" id="KW-0677">Repeat</keyword>
<organism evidence="5 7">
    <name type="scientific">Leyella lascolaii</name>
    <dbReference type="NCBI Taxonomy" id="1776379"/>
    <lineage>
        <taxon>Bacteria</taxon>
        <taxon>Pseudomonadati</taxon>
        <taxon>Bacteroidota</taxon>
        <taxon>Bacteroidia</taxon>
        <taxon>Bacteroidales</taxon>
        <taxon>Prevotellaceae</taxon>
        <taxon>Leyella</taxon>
    </lineage>
</organism>
<dbReference type="EMBL" id="JAUEIE010000015">
    <property type="protein sequence ID" value="MDN0023615.1"/>
    <property type="molecule type" value="Genomic_DNA"/>
</dbReference>
<dbReference type="SUPFAM" id="SSF48452">
    <property type="entry name" value="TPR-like"/>
    <property type="match status" value="1"/>
</dbReference>
<dbReference type="PROSITE" id="PS50005">
    <property type="entry name" value="TPR"/>
    <property type="match status" value="2"/>
</dbReference>
<evidence type="ECO:0000256" key="3">
    <source>
        <dbReference type="PROSITE-ProRule" id="PRU00339"/>
    </source>
</evidence>
<accession>A0AAW7JIS0</accession>
<evidence type="ECO:0000256" key="1">
    <source>
        <dbReference type="ARBA" id="ARBA00022737"/>
    </source>
</evidence>
<dbReference type="Pfam" id="PF13181">
    <property type="entry name" value="TPR_8"/>
    <property type="match status" value="1"/>
</dbReference>
<evidence type="ECO:0000313" key="7">
    <source>
        <dbReference type="Proteomes" id="UP001168478"/>
    </source>
</evidence>
<protein>
    <submittedName>
        <fullName evidence="5">Tetratricopeptide repeat protein</fullName>
    </submittedName>
</protein>
<dbReference type="InterPro" id="IPR051012">
    <property type="entry name" value="CellSynth/LPSAsmb/PSIAsmb"/>
</dbReference>
<feature type="repeat" description="TPR" evidence="3">
    <location>
        <begin position="543"/>
        <end position="576"/>
    </location>
</feature>
<dbReference type="PANTHER" id="PTHR45586">
    <property type="entry name" value="TPR REPEAT-CONTAINING PROTEIN PA4667"/>
    <property type="match status" value="1"/>
</dbReference>
<dbReference type="Gene3D" id="1.25.40.10">
    <property type="entry name" value="Tetratricopeptide repeat domain"/>
    <property type="match status" value="4"/>
</dbReference>
<keyword evidence="2 3" id="KW-0802">TPR repeat</keyword>
<reference evidence="5" key="1">
    <citation type="submission" date="2023-06" db="EMBL/GenBank/DDBJ databases">
        <authorList>
            <person name="Zeman M."/>
            <person name="Kubasova T."/>
            <person name="Jahodarova E."/>
            <person name="Nykrynova M."/>
            <person name="Rychlik I."/>
        </authorList>
    </citation>
    <scope>NUCLEOTIDE SEQUENCE</scope>
    <source>
        <strain evidence="5">ET15</strain>
        <strain evidence="4">ET37</strain>
    </source>
</reference>
<dbReference type="Proteomes" id="UP001168478">
    <property type="component" value="Unassembled WGS sequence"/>
</dbReference>
<gene>
    <name evidence="4" type="ORF">QVN81_11405</name>
    <name evidence="5" type="ORF">QVN84_09550</name>
</gene>
<proteinExistence type="predicted"/>
<evidence type="ECO:0000256" key="2">
    <source>
        <dbReference type="ARBA" id="ARBA00022803"/>
    </source>
</evidence>
<reference evidence="5" key="2">
    <citation type="submission" date="2023-08" db="EMBL/GenBank/DDBJ databases">
        <title>Identification and characterization of horizontal gene transfer across gut microbiota members of farm animals based on homology search.</title>
        <authorList>
            <person name="Schwarzerova J."/>
            <person name="Nykrynova M."/>
            <person name="Jureckova K."/>
            <person name="Cejkova D."/>
            <person name="Rychlik I."/>
        </authorList>
    </citation>
    <scope>NUCLEOTIDE SEQUENCE</scope>
    <source>
        <strain evidence="5">ET15</strain>
        <strain evidence="4">ET37</strain>
    </source>
</reference>
<evidence type="ECO:0000313" key="6">
    <source>
        <dbReference type="Proteomes" id="UP001167831"/>
    </source>
</evidence>
<dbReference type="Proteomes" id="UP001167831">
    <property type="component" value="Unassembled WGS sequence"/>
</dbReference>
<evidence type="ECO:0000313" key="4">
    <source>
        <dbReference type="EMBL" id="MDN0023615.1"/>
    </source>
</evidence>
<dbReference type="Pfam" id="PF13432">
    <property type="entry name" value="TPR_16"/>
    <property type="match status" value="1"/>
</dbReference>
<dbReference type="AlphaFoldDB" id="A0AAW7JIS0"/>
<dbReference type="InterPro" id="IPR011990">
    <property type="entry name" value="TPR-like_helical_dom_sf"/>
</dbReference>
<name>A0AAW7JIS0_9BACT</name>
<dbReference type="SUPFAM" id="SSF81901">
    <property type="entry name" value="HCP-like"/>
    <property type="match status" value="1"/>
</dbReference>
<comment type="caution">
    <text evidence="5">The sequence shown here is derived from an EMBL/GenBank/DDBJ whole genome shotgun (WGS) entry which is preliminary data.</text>
</comment>
<dbReference type="EMBL" id="JAUEIF010000008">
    <property type="protein sequence ID" value="MDN0025758.1"/>
    <property type="molecule type" value="Genomic_DNA"/>
</dbReference>
<dbReference type="SMART" id="SM00028">
    <property type="entry name" value="TPR"/>
    <property type="match status" value="8"/>
</dbReference>
<dbReference type="RefSeq" id="WP_289826123.1">
    <property type="nucleotide sequence ID" value="NZ_JAUEIE010000015.1"/>
</dbReference>
<sequence>MSKTPINKLPLIIISAILLGAILPMTVRGNSDAGTPTASGDSLSYNDRRRYDYFFIEAIRKQNAGDYAAAFDLLNHCLEIKPDAAEAYYARASYFSEMQNDSLALRDIEKAATLSPGNDTYQERVAQYYIGSGNYDKAITAYENLFEHHKDRSDVLNILVQLYNQKKDYKNMLGAIERIEQIEGSSDELTLAKMNVYEMKGDTKMAEKTLRSLTETHPNDAIYKVMYGNWLLQKGKKEEAYGMLSAALKDDPDNEAAQSSMYDYYRSAGQDSLAIIARDGILMNRKTSSTTKISMLNQLIKESESAGGDSTAILALLDKVIKSDKPDADIASLKAAYMELKKMPEDSVNNAFRYVLSISPENTYATKKLIESYWNRQRWDDIVSLCSQSVLYNPEDMTLYYFMGLAYFQKDDDDNALDALKRGVSEINDESDPAIVSDFYAIMGDILYKKGKPEEAFAAYDSCLHWKEDNISCLNNYAYYLSELNRDLDKAEQMSYKTVNAEPNNATYLDTYAWILFMKGQYSQAKSFIDQALEAESDSTLGAVVIEHAGDIYAMNGDITKAVEFWEKALKLGGEKAILNKKIKQRKYIKKR</sequence>
<evidence type="ECO:0000313" key="5">
    <source>
        <dbReference type="EMBL" id="MDN0025758.1"/>
    </source>
</evidence>
<dbReference type="PANTHER" id="PTHR45586:SF1">
    <property type="entry name" value="LIPOPOLYSACCHARIDE ASSEMBLY PROTEIN B"/>
    <property type="match status" value="1"/>
</dbReference>